<reference evidence="17 18" key="1">
    <citation type="submission" date="2016-10" db="EMBL/GenBank/DDBJ databases">
        <title>Complete Genome Sequence of Peptococcaceae strain DCMF.</title>
        <authorList>
            <person name="Edwards R.J."/>
            <person name="Holland S.I."/>
            <person name="Deshpande N.P."/>
            <person name="Wong Y.K."/>
            <person name="Ertan H."/>
            <person name="Manefield M."/>
            <person name="Russell T.L."/>
            <person name="Lee M.J."/>
        </authorList>
    </citation>
    <scope>NUCLEOTIDE SEQUENCE [LARGE SCALE GENOMIC DNA]</scope>
    <source>
        <strain evidence="17 18">DCMF</strain>
    </source>
</reference>
<keyword evidence="17" id="KW-0670">Pyruvate</keyword>
<evidence type="ECO:0000256" key="13">
    <source>
        <dbReference type="ARBA" id="ARBA00048332"/>
    </source>
</evidence>
<evidence type="ECO:0000256" key="2">
    <source>
        <dbReference type="ARBA" id="ARBA00011238"/>
    </source>
</evidence>
<dbReference type="PIRSF" id="PIRSF006439">
    <property type="entry name" value="Indolepyruvate_ferr_oxidored"/>
    <property type="match status" value="1"/>
</dbReference>
<organism evidence="17 18">
    <name type="scientific">Formimonas warabiya</name>
    <dbReference type="NCBI Taxonomy" id="1761012"/>
    <lineage>
        <taxon>Bacteria</taxon>
        <taxon>Bacillati</taxon>
        <taxon>Bacillota</taxon>
        <taxon>Clostridia</taxon>
        <taxon>Eubacteriales</taxon>
        <taxon>Peptococcaceae</taxon>
        <taxon>Candidatus Formimonas</taxon>
    </lineage>
</organism>
<feature type="binding site" evidence="15">
    <location>
        <position position="576"/>
    </location>
    <ligand>
        <name>[4Fe-4S] cluster</name>
        <dbReference type="ChEBI" id="CHEBI:49883"/>
        <label>1</label>
    </ligand>
</feature>
<dbReference type="EMBL" id="CP017634">
    <property type="protein sequence ID" value="ATW26334.1"/>
    <property type="molecule type" value="Genomic_DNA"/>
</dbReference>
<comment type="catalytic activity">
    <reaction evidence="13 14">
        <text>indole-3-pyruvate + 2 oxidized [2Fe-2S]-[ferredoxin] + CoA = (indol-3-yl)acetyl-CoA + 2 reduced [2Fe-2S]-[ferredoxin] + CO2 + H(+)</text>
        <dbReference type="Rhea" id="RHEA:12645"/>
        <dbReference type="Rhea" id="RHEA-COMP:10000"/>
        <dbReference type="Rhea" id="RHEA-COMP:10001"/>
        <dbReference type="ChEBI" id="CHEBI:15378"/>
        <dbReference type="ChEBI" id="CHEBI:16526"/>
        <dbReference type="ChEBI" id="CHEBI:17640"/>
        <dbReference type="ChEBI" id="CHEBI:33737"/>
        <dbReference type="ChEBI" id="CHEBI:33738"/>
        <dbReference type="ChEBI" id="CHEBI:57271"/>
        <dbReference type="ChEBI" id="CHEBI:57287"/>
        <dbReference type="EC" id="1.2.7.8"/>
    </reaction>
</comment>
<evidence type="ECO:0000256" key="1">
    <source>
        <dbReference type="ARBA" id="ARBA00002995"/>
    </source>
</evidence>
<gene>
    <name evidence="17" type="ORF">DCMF_17585</name>
</gene>
<evidence type="ECO:0000256" key="10">
    <source>
        <dbReference type="ARBA" id="ARBA00023004"/>
    </source>
</evidence>
<dbReference type="FunFam" id="3.40.50.970:FF:000039">
    <property type="entry name" value="Indolepyruvate oxidoreductase subunit IorA"/>
    <property type="match status" value="1"/>
</dbReference>
<dbReference type="GO" id="GO:0030976">
    <property type="term" value="F:thiamine pyrophosphate binding"/>
    <property type="evidence" value="ECO:0007669"/>
    <property type="project" value="InterPro"/>
</dbReference>
<dbReference type="InterPro" id="IPR029061">
    <property type="entry name" value="THDP-binding"/>
</dbReference>
<keyword evidence="5 14" id="KW-0813">Transport</keyword>
<feature type="binding site" evidence="15">
    <location>
        <position position="541"/>
    </location>
    <ligand>
        <name>[4Fe-4S] cluster</name>
        <dbReference type="ChEBI" id="CHEBI:49883"/>
        <label>1</label>
    </ligand>
</feature>
<evidence type="ECO:0000256" key="14">
    <source>
        <dbReference type="PIRNR" id="PIRNR006439"/>
    </source>
</evidence>
<dbReference type="InterPro" id="IPR017896">
    <property type="entry name" value="4Fe4S_Fe-S-bd"/>
</dbReference>
<keyword evidence="18" id="KW-1185">Reference proteome</keyword>
<dbReference type="KEGG" id="fwa:DCMF_17585"/>
<dbReference type="Proteomes" id="UP000323521">
    <property type="component" value="Chromosome"/>
</dbReference>
<dbReference type="GO" id="GO:0043805">
    <property type="term" value="F:indolepyruvate ferredoxin oxidoreductase activity"/>
    <property type="evidence" value="ECO:0007669"/>
    <property type="project" value="UniProtKB-UniRule"/>
</dbReference>
<dbReference type="GO" id="GO:0046872">
    <property type="term" value="F:metal ion binding"/>
    <property type="evidence" value="ECO:0007669"/>
    <property type="project" value="UniProtKB-UniRule"/>
</dbReference>
<dbReference type="InterPro" id="IPR045025">
    <property type="entry name" value="HACL1-like"/>
</dbReference>
<dbReference type="AlphaFoldDB" id="A0A3G1KV64"/>
<feature type="domain" description="4Fe-4S ferredoxin-type" evidence="16">
    <location>
        <begin position="529"/>
        <end position="555"/>
    </location>
</feature>
<dbReference type="InterPro" id="IPR002880">
    <property type="entry name" value="Pyrv_Fd/Flavodoxin_OxRdtase_N"/>
</dbReference>
<keyword evidence="6 14" id="KW-0004">4Fe-4S</keyword>
<dbReference type="PANTHER" id="PTHR43710:SF5">
    <property type="entry name" value="INDOLEPYRUVATE FERREDOXIN OXIDOREDUCTASE ALPHA SUBUNIT"/>
    <property type="match status" value="1"/>
</dbReference>
<dbReference type="OrthoDB" id="9804603at2"/>
<evidence type="ECO:0000256" key="6">
    <source>
        <dbReference type="ARBA" id="ARBA00022485"/>
    </source>
</evidence>
<dbReference type="Pfam" id="PF02775">
    <property type="entry name" value="TPP_enzyme_C"/>
    <property type="match status" value="1"/>
</dbReference>
<evidence type="ECO:0000256" key="11">
    <source>
        <dbReference type="ARBA" id="ARBA00023014"/>
    </source>
</evidence>
<dbReference type="InterPro" id="IPR009014">
    <property type="entry name" value="Transketo_C/PFOR_II"/>
</dbReference>
<evidence type="ECO:0000256" key="4">
    <source>
        <dbReference type="ARBA" id="ARBA00017710"/>
    </source>
</evidence>
<evidence type="ECO:0000256" key="15">
    <source>
        <dbReference type="PIRSR" id="PIRSR006439-50"/>
    </source>
</evidence>
<dbReference type="Gene3D" id="3.30.70.20">
    <property type="match status" value="1"/>
</dbReference>
<evidence type="ECO:0000256" key="9">
    <source>
        <dbReference type="ARBA" id="ARBA00023002"/>
    </source>
</evidence>
<feature type="binding site" evidence="15">
    <location>
        <position position="544"/>
    </location>
    <ligand>
        <name>[4Fe-4S] cluster</name>
        <dbReference type="ChEBI" id="CHEBI:49883"/>
        <label>1</label>
    </ligand>
</feature>
<keyword evidence="8 14" id="KW-0249">Electron transport</keyword>
<feature type="domain" description="4Fe-4S ferredoxin-type" evidence="16">
    <location>
        <begin position="557"/>
        <end position="586"/>
    </location>
</feature>
<feature type="binding site" evidence="15">
    <location>
        <position position="538"/>
    </location>
    <ligand>
        <name>[4Fe-4S] cluster</name>
        <dbReference type="ChEBI" id="CHEBI:49883"/>
        <label>1</label>
    </ligand>
</feature>
<accession>A0A3G1KV64</accession>
<dbReference type="EC" id="1.2.7.8" evidence="3 14"/>
<dbReference type="CDD" id="cd02008">
    <property type="entry name" value="TPP_IOR_alpha"/>
    <property type="match status" value="1"/>
</dbReference>
<comment type="cofactor">
    <cofactor evidence="14 15">
        <name>[4Fe-4S] cluster</name>
        <dbReference type="ChEBI" id="CHEBI:49883"/>
    </cofactor>
    <text evidence="14 15">Binds 2 [4Fe-4S] clusters. In this family the first cluster has a non-standard and varying [4Fe-4S] binding motif CX(2)CX(2)CX(4-5)CP.</text>
</comment>
<dbReference type="InterPro" id="IPR011766">
    <property type="entry name" value="TPP_enzyme_TPP-bd"/>
</dbReference>
<dbReference type="GO" id="GO:0051539">
    <property type="term" value="F:4 iron, 4 sulfur cluster binding"/>
    <property type="evidence" value="ECO:0007669"/>
    <property type="project" value="UniProtKB-UniRule"/>
</dbReference>
<dbReference type="NCBIfam" id="TIGR03336">
    <property type="entry name" value="IOR_alpha"/>
    <property type="match status" value="1"/>
</dbReference>
<comment type="function">
    <text evidence="1 14">Catalyzes the ferredoxin-dependent oxidative decarboxylation of arylpyruvates.</text>
</comment>
<evidence type="ECO:0000256" key="12">
    <source>
        <dbReference type="ARBA" id="ARBA00030514"/>
    </source>
</evidence>
<sequence>MKTIMTGNEAIARGAYEAGCTVAAAYPGTPSTEILENMAQYKEIYSEWAPNEKVAVEVVCGASIGGARSLAAMKHVGLNVAADPLFTIAYEGVNGGLVIVTADDPGMHSSQNEQDNRLYAPFAKVAMIEPSDSQECKDFVKQAFEISEKFDTPVLFRVSTRICHSKGLVELGERMEVGVKEYQKNIKKYVMIPAHSRIKHHEVEDRLARMQEYANRSPLNRIEWGKKKIGIITSGISYQHAKEVFGEKASYLKIGFTFPLPDKMIRKFAKVVDKLYVIEENEPYLENYVRMLGIDCIGKEFIPRCEELSPQIIRRALLPSENKEVYEVDIQAPSRPPVLCPGCPHRGIYYAVSKYKDVVATGDIGCYTLGMMPPLNVTDVVICMGAGISAGLGFQRAAMKAGRKEKIFGFIGDSTFFHSGITGLIDAVYNNTPMVVVILDNSITAMTGHQENPGTGKTLMGEPAPVVDIEALVKAVGIKAENIRVVDPYQLEATQKAVKEAYDATEPFVIITKQPCVLIKEVQKRRAHLSCRIDQEKCTKCRACIKTGCPAIAFKQGQVEIERDMCNGCALCLQVCKFGAIEKVGE</sequence>
<keyword evidence="7 14" id="KW-0479">Metal-binding</keyword>
<protein>
    <recommendedName>
        <fullName evidence="4 14">Indolepyruvate oxidoreductase subunit IorA</fullName>
        <shortName evidence="14">IOR</shortName>
        <ecNumber evidence="3 14">1.2.7.8</ecNumber>
    </recommendedName>
    <alternativeName>
        <fullName evidence="12 14">Indolepyruvate ferredoxin oxidoreductase subunit alpha</fullName>
    </alternativeName>
</protein>
<proteinExistence type="predicted"/>
<keyword evidence="11 14" id="KW-0411">Iron-sulfur</keyword>
<name>A0A3G1KV64_FORW1</name>
<dbReference type="PANTHER" id="PTHR43710">
    <property type="entry name" value="2-HYDROXYACYL-COA LYASE"/>
    <property type="match status" value="1"/>
</dbReference>
<dbReference type="SUPFAM" id="SSF52922">
    <property type="entry name" value="TK C-terminal domain-like"/>
    <property type="match status" value="1"/>
</dbReference>
<feature type="binding site" evidence="15">
    <location>
        <position position="549"/>
    </location>
    <ligand>
        <name>[4Fe-4S] cluster</name>
        <dbReference type="ChEBI" id="CHEBI:49883"/>
        <label>2</label>
    </ligand>
</feature>
<keyword evidence="10 14" id="KW-0408">Iron</keyword>
<evidence type="ECO:0000313" key="17">
    <source>
        <dbReference type="EMBL" id="ATW26334.1"/>
    </source>
</evidence>
<dbReference type="CDD" id="cd07034">
    <property type="entry name" value="TPP_PYR_PFOR_IOR-alpha_like"/>
    <property type="match status" value="1"/>
</dbReference>
<comment type="subunit">
    <text evidence="2">Heterodimer of the IorA and IorB subunits.</text>
</comment>
<keyword evidence="9 14" id="KW-0560">Oxidoreductase</keyword>
<evidence type="ECO:0000259" key="16">
    <source>
        <dbReference type="PROSITE" id="PS51379"/>
    </source>
</evidence>
<dbReference type="Pfam" id="PF01855">
    <property type="entry name" value="POR_N"/>
    <property type="match status" value="1"/>
</dbReference>
<evidence type="ECO:0000256" key="5">
    <source>
        <dbReference type="ARBA" id="ARBA00022448"/>
    </source>
</evidence>
<feature type="binding site" evidence="15">
    <location>
        <position position="566"/>
    </location>
    <ligand>
        <name>[4Fe-4S] cluster</name>
        <dbReference type="ChEBI" id="CHEBI:49883"/>
        <label>2</label>
    </ligand>
</feature>
<dbReference type="Gene3D" id="3.40.50.970">
    <property type="match status" value="2"/>
</dbReference>
<evidence type="ECO:0000256" key="8">
    <source>
        <dbReference type="ARBA" id="ARBA00022982"/>
    </source>
</evidence>
<dbReference type="RefSeq" id="WP_148135633.1">
    <property type="nucleotide sequence ID" value="NZ_CP017634.1"/>
</dbReference>
<feature type="binding site" evidence="15">
    <location>
        <position position="572"/>
    </location>
    <ligand>
        <name>[4Fe-4S] cluster</name>
        <dbReference type="ChEBI" id="CHEBI:49883"/>
        <label>2</label>
    </ligand>
</feature>
<evidence type="ECO:0000256" key="7">
    <source>
        <dbReference type="ARBA" id="ARBA00022723"/>
    </source>
</evidence>
<dbReference type="InterPro" id="IPR017721">
    <property type="entry name" value="IorA"/>
</dbReference>
<evidence type="ECO:0000313" key="18">
    <source>
        <dbReference type="Proteomes" id="UP000323521"/>
    </source>
</evidence>
<evidence type="ECO:0000256" key="3">
    <source>
        <dbReference type="ARBA" id="ARBA00012812"/>
    </source>
</evidence>
<dbReference type="SUPFAM" id="SSF52518">
    <property type="entry name" value="Thiamin diphosphate-binding fold (THDP-binding)"/>
    <property type="match status" value="2"/>
</dbReference>
<dbReference type="PROSITE" id="PS51379">
    <property type="entry name" value="4FE4S_FER_2"/>
    <property type="match status" value="2"/>
</dbReference>
<feature type="binding site" evidence="15">
    <location>
        <position position="569"/>
    </location>
    <ligand>
        <name>[4Fe-4S] cluster</name>
        <dbReference type="ChEBI" id="CHEBI:49883"/>
        <label>2</label>
    </ligand>
</feature>